<keyword evidence="1" id="KW-1133">Transmembrane helix</keyword>
<comment type="caution">
    <text evidence="2">The sequence shown here is derived from an EMBL/GenBank/DDBJ whole genome shotgun (WGS) entry which is preliminary data.</text>
</comment>
<name>A0A4R2RWN4_9BACL</name>
<keyword evidence="1" id="KW-0812">Transmembrane</keyword>
<dbReference type="Proteomes" id="UP000294746">
    <property type="component" value="Unassembled WGS sequence"/>
</dbReference>
<evidence type="ECO:0000256" key="1">
    <source>
        <dbReference type="SAM" id="Phobius"/>
    </source>
</evidence>
<accession>A0A4R2RWN4</accession>
<feature type="transmembrane region" description="Helical" evidence="1">
    <location>
        <begin position="6"/>
        <end position="27"/>
    </location>
</feature>
<evidence type="ECO:0000313" key="2">
    <source>
        <dbReference type="EMBL" id="TCP63535.1"/>
    </source>
</evidence>
<keyword evidence="1" id="KW-0472">Membrane</keyword>
<sequence length="30" mass="3491">MLVSVTSFTFGVMIMANSIFIKQYFFIVKQ</sequence>
<reference evidence="2 3" key="1">
    <citation type="submission" date="2019-03" db="EMBL/GenBank/DDBJ databases">
        <title>Genomic Encyclopedia of Type Strains, Phase IV (KMG-IV): sequencing the most valuable type-strain genomes for metagenomic binning, comparative biology and taxonomic classification.</title>
        <authorList>
            <person name="Goeker M."/>
        </authorList>
    </citation>
    <scope>NUCLEOTIDE SEQUENCE [LARGE SCALE GENOMIC DNA]</scope>
    <source>
        <strain evidence="2 3">DSM 46831</strain>
    </source>
</reference>
<proteinExistence type="predicted"/>
<keyword evidence="3" id="KW-1185">Reference proteome</keyword>
<organism evidence="2 3">
    <name type="scientific">Baia soyae</name>
    <dbReference type="NCBI Taxonomy" id="1544746"/>
    <lineage>
        <taxon>Bacteria</taxon>
        <taxon>Bacillati</taxon>
        <taxon>Bacillota</taxon>
        <taxon>Bacilli</taxon>
        <taxon>Bacillales</taxon>
        <taxon>Thermoactinomycetaceae</taxon>
        <taxon>Baia</taxon>
    </lineage>
</organism>
<evidence type="ECO:0000313" key="3">
    <source>
        <dbReference type="Proteomes" id="UP000294746"/>
    </source>
</evidence>
<dbReference type="AlphaFoldDB" id="A0A4R2RWN4"/>
<dbReference type="EMBL" id="SLXV01000050">
    <property type="protein sequence ID" value="TCP63535.1"/>
    <property type="molecule type" value="Genomic_DNA"/>
</dbReference>
<gene>
    <name evidence="2" type="ORF">EDD57_1504</name>
</gene>
<protein>
    <submittedName>
        <fullName evidence="2">Uncharacterized protein</fullName>
    </submittedName>
</protein>